<dbReference type="AlphaFoldDB" id="A0A1R0XYL6"/>
<evidence type="ECO:0000313" key="3">
    <source>
        <dbReference type="Proteomes" id="UP000187439"/>
    </source>
</evidence>
<dbReference type="OrthoDB" id="9793586at2"/>
<dbReference type="Pfam" id="PF02558">
    <property type="entry name" value="ApbA"/>
    <property type="match status" value="1"/>
</dbReference>
<dbReference type="InterPro" id="IPR013332">
    <property type="entry name" value="KPR_N"/>
</dbReference>
<proteinExistence type="predicted"/>
<organism evidence="2 3">
    <name type="scientific">Paenibacillus odorifer</name>
    <dbReference type="NCBI Taxonomy" id="189426"/>
    <lineage>
        <taxon>Bacteria</taxon>
        <taxon>Bacillati</taxon>
        <taxon>Bacillota</taxon>
        <taxon>Bacilli</taxon>
        <taxon>Bacillales</taxon>
        <taxon>Paenibacillaceae</taxon>
        <taxon>Paenibacillus</taxon>
    </lineage>
</organism>
<name>A0A1R0XYL6_9BACL</name>
<dbReference type="InterPro" id="IPR036291">
    <property type="entry name" value="NAD(P)-bd_dom_sf"/>
</dbReference>
<dbReference type="Gene3D" id="3.40.50.720">
    <property type="entry name" value="NAD(P)-binding Rossmann-like Domain"/>
    <property type="match status" value="1"/>
</dbReference>
<dbReference type="Proteomes" id="UP000187439">
    <property type="component" value="Unassembled WGS sequence"/>
</dbReference>
<sequence>MRVLVFGAGVLGSYLAHVLVRGGNDVTVLARGKRAEQLTKDGLVLRHYFQYKNTVDAVKVISELRPDDRYDLIFVVMKYNDFPAVLPILAKNQSQNIILVGNNGDAHGMQKDLQDMSSMRKNILFGFQLSGGIREASGRVINIRARGQMVLGSLDGEIPIKPVLENTFKNVKYKLTYHEDMDAWLKSHIVPIVALNSLSYLHDGDLKKVSKDEKLLKQAISVMDEGFQIMEKLGYTITPAGQVNFVRKHKQGVYYGLKIIHKLPFMKLVDGSFSEIAALFDSFDSLKQQANIATPHWDQLQQQAITKFNTNSH</sequence>
<dbReference type="RefSeq" id="WP_076119707.1">
    <property type="nucleotide sequence ID" value="NZ_MPTC01000011.1"/>
</dbReference>
<dbReference type="SUPFAM" id="SSF51735">
    <property type="entry name" value="NAD(P)-binding Rossmann-fold domains"/>
    <property type="match status" value="1"/>
</dbReference>
<comment type="caution">
    <text evidence="2">The sequence shown here is derived from an EMBL/GenBank/DDBJ whole genome shotgun (WGS) entry which is preliminary data.</text>
</comment>
<reference evidence="2 3" key="1">
    <citation type="submission" date="2016-10" db="EMBL/GenBank/DDBJ databases">
        <title>Paenibacillus species isolates.</title>
        <authorList>
            <person name="Beno S.M."/>
        </authorList>
    </citation>
    <scope>NUCLEOTIDE SEQUENCE [LARGE SCALE GENOMIC DNA]</scope>
    <source>
        <strain evidence="2 3">FSL H7-0710</strain>
    </source>
</reference>
<accession>A0A1R0XYL6</accession>
<feature type="domain" description="Ketopantoate reductase N-terminal" evidence="1">
    <location>
        <begin position="3"/>
        <end position="155"/>
    </location>
</feature>
<evidence type="ECO:0000313" key="2">
    <source>
        <dbReference type="EMBL" id="OMD40122.1"/>
    </source>
</evidence>
<dbReference type="EMBL" id="MPTC01000011">
    <property type="protein sequence ID" value="OMD40122.1"/>
    <property type="molecule type" value="Genomic_DNA"/>
</dbReference>
<evidence type="ECO:0000259" key="1">
    <source>
        <dbReference type="Pfam" id="PF02558"/>
    </source>
</evidence>
<gene>
    <name evidence="2" type="ORF">BSK52_14620</name>
</gene>
<protein>
    <submittedName>
        <fullName evidence="2">2-dehydropantoate 2-reductase</fullName>
    </submittedName>
</protein>